<accession>A0A6N2LN79</accession>
<evidence type="ECO:0000256" key="1">
    <source>
        <dbReference type="SAM" id="MobiDB-lite"/>
    </source>
</evidence>
<proteinExistence type="predicted"/>
<feature type="region of interest" description="Disordered" evidence="1">
    <location>
        <begin position="46"/>
        <end position="78"/>
    </location>
</feature>
<name>A0A6N2LN79_SALVM</name>
<sequence length="122" mass="14022">MMTSIFTFNSLESSLSPAHTHSFSELTSRVLSVELRRIIPITQTRKARARLDRRKQKLSHKQNQTKSRVNKKGSNKTVAYRESKISISPSWDVMLRGQIPSSQRTTILVKPYLMLLLLKITP</sequence>
<organism evidence="2">
    <name type="scientific">Salix viminalis</name>
    <name type="common">Common osier</name>
    <name type="synonym">Basket willow</name>
    <dbReference type="NCBI Taxonomy" id="40686"/>
    <lineage>
        <taxon>Eukaryota</taxon>
        <taxon>Viridiplantae</taxon>
        <taxon>Streptophyta</taxon>
        <taxon>Embryophyta</taxon>
        <taxon>Tracheophyta</taxon>
        <taxon>Spermatophyta</taxon>
        <taxon>Magnoliopsida</taxon>
        <taxon>eudicotyledons</taxon>
        <taxon>Gunneridae</taxon>
        <taxon>Pentapetalae</taxon>
        <taxon>rosids</taxon>
        <taxon>fabids</taxon>
        <taxon>Malpighiales</taxon>
        <taxon>Salicaceae</taxon>
        <taxon>Saliceae</taxon>
        <taxon>Salix</taxon>
    </lineage>
</organism>
<dbReference type="AlphaFoldDB" id="A0A6N2LN79"/>
<protein>
    <submittedName>
        <fullName evidence="2">Uncharacterized protein</fullName>
    </submittedName>
</protein>
<feature type="compositionally biased region" description="Basic residues" evidence="1">
    <location>
        <begin position="46"/>
        <end position="60"/>
    </location>
</feature>
<reference evidence="2" key="1">
    <citation type="submission" date="2019-03" db="EMBL/GenBank/DDBJ databases">
        <authorList>
            <person name="Mank J."/>
            <person name="Almeida P."/>
        </authorList>
    </citation>
    <scope>NUCLEOTIDE SEQUENCE</scope>
    <source>
        <strain evidence="2">78183</strain>
    </source>
</reference>
<dbReference type="EMBL" id="CAADRP010001582">
    <property type="protein sequence ID" value="VFU42480.1"/>
    <property type="molecule type" value="Genomic_DNA"/>
</dbReference>
<gene>
    <name evidence="2" type="ORF">SVIM_LOCUS255009</name>
</gene>
<evidence type="ECO:0000313" key="2">
    <source>
        <dbReference type="EMBL" id="VFU42480.1"/>
    </source>
</evidence>